<comment type="similarity">
    <text evidence="1 2">Belongs to the arylamine N-acetyltransferase family.</text>
</comment>
<evidence type="ECO:0000256" key="1">
    <source>
        <dbReference type="ARBA" id="ARBA00006547"/>
    </source>
</evidence>
<dbReference type="Gene3D" id="3.30.2140.10">
    <property type="entry name" value="Arylamine N-acetyltransferase"/>
    <property type="match status" value="1"/>
</dbReference>
<dbReference type="InterPro" id="IPR038765">
    <property type="entry name" value="Papain-like_cys_pep_sf"/>
</dbReference>
<protein>
    <submittedName>
        <fullName evidence="3">Arylamine N-acetyltransferase</fullName>
    </submittedName>
</protein>
<dbReference type="SUPFAM" id="SSF54001">
    <property type="entry name" value="Cysteine proteinases"/>
    <property type="match status" value="1"/>
</dbReference>
<name>A0A2W5NWA1_9SPHN</name>
<proteinExistence type="inferred from homology"/>
<dbReference type="AlphaFoldDB" id="A0A2W5NWA1"/>
<dbReference type="PANTHER" id="PTHR11786">
    <property type="entry name" value="N-HYDROXYARYLAMINE O-ACETYLTRANSFERASE"/>
    <property type="match status" value="1"/>
</dbReference>
<comment type="caution">
    <text evidence="3">The sequence shown here is derived from an EMBL/GenBank/DDBJ whole genome shotgun (WGS) entry which is preliminary data.</text>
</comment>
<dbReference type="Pfam" id="PF00797">
    <property type="entry name" value="Acetyltransf_2"/>
    <property type="match status" value="1"/>
</dbReference>
<reference evidence="3 4" key="1">
    <citation type="submission" date="2017-08" db="EMBL/GenBank/DDBJ databases">
        <title>Infants hospitalized years apart are colonized by the same room-sourced microbial strains.</title>
        <authorList>
            <person name="Brooks B."/>
            <person name="Olm M.R."/>
            <person name="Firek B.A."/>
            <person name="Baker R."/>
            <person name="Thomas B.C."/>
            <person name="Morowitz M.J."/>
            <person name="Banfield J.F."/>
        </authorList>
    </citation>
    <scope>NUCLEOTIDE SEQUENCE [LARGE SCALE GENOMIC DNA]</scope>
    <source>
        <strain evidence="3">S2_005_002_R2_33</strain>
    </source>
</reference>
<evidence type="ECO:0000313" key="3">
    <source>
        <dbReference type="EMBL" id="PZQ56219.1"/>
    </source>
</evidence>
<dbReference type="EMBL" id="QFPX01000004">
    <property type="protein sequence ID" value="PZQ56219.1"/>
    <property type="molecule type" value="Genomic_DNA"/>
</dbReference>
<sequence>MDLDRYLSRVGLTGHSALSPEGLARLQMAHRRAIGFENLAILLGEGIRIDSASVFDKLVTRGRGGYCFEQNRLFSDALGALGLVNRPLLARVLLGLGEGVVPPRTHTLLLVNLGGEAWIADAGFGGSYVPPLPLEDGAQVQTSDGAWHRLLRSGERGSLGGEWRLERAGPASATDGRAAPHGDWQPQYVFDLTDVAQDDLEMSSHWTSTRPATRFTTVCVASVVLEGGFASLSDRQFTCSRDGVSEVRQIETAADYAALLRGTFGIALSDDEAAKLPLFR</sequence>
<dbReference type="Gene3D" id="2.40.128.150">
    <property type="entry name" value="Cysteine proteinases"/>
    <property type="match status" value="1"/>
</dbReference>
<dbReference type="PRINTS" id="PR01543">
    <property type="entry name" value="ANATRNSFRASE"/>
</dbReference>
<accession>A0A2W5NWA1</accession>
<organism evidence="3 4">
    <name type="scientific">Novosphingobium pentaromativorans</name>
    <dbReference type="NCBI Taxonomy" id="205844"/>
    <lineage>
        <taxon>Bacteria</taxon>
        <taxon>Pseudomonadati</taxon>
        <taxon>Pseudomonadota</taxon>
        <taxon>Alphaproteobacteria</taxon>
        <taxon>Sphingomonadales</taxon>
        <taxon>Sphingomonadaceae</taxon>
        <taxon>Novosphingobium</taxon>
    </lineage>
</organism>
<gene>
    <name evidence="3" type="ORF">DI555_06260</name>
</gene>
<dbReference type="PANTHER" id="PTHR11786:SF0">
    <property type="entry name" value="ARYLAMINE N-ACETYLTRANSFERASE 4-RELATED"/>
    <property type="match status" value="1"/>
</dbReference>
<keyword evidence="3" id="KW-0808">Transferase</keyword>
<dbReference type="Proteomes" id="UP000249082">
    <property type="component" value="Unassembled WGS sequence"/>
</dbReference>
<dbReference type="InterPro" id="IPR001447">
    <property type="entry name" value="Arylamine_N-AcTrfase"/>
</dbReference>
<dbReference type="GO" id="GO:0016407">
    <property type="term" value="F:acetyltransferase activity"/>
    <property type="evidence" value="ECO:0007669"/>
    <property type="project" value="InterPro"/>
</dbReference>
<evidence type="ECO:0000313" key="4">
    <source>
        <dbReference type="Proteomes" id="UP000249082"/>
    </source>
</evidence>
<evidence type="ECO:0000256" key="2">
    <source>
        <dbReference type="RuleBase" id="RU003452"/>
    </source>
</evidence>